<reference evidence="1" key="1">
    <citation type="journal article" date="2020" name="Stud. Mycol.">
        <title>101 Dothideomycetes genomes: a test case for predicting lifestyles and emergence of pathogens.</title>
        <authorList>
            <person name="Haridas S."/>
            <person name="Albert R."/>
            <person name="Binder M."/>
            <person name="Bloem J."/>
            <person name="Labutti K."/>
            <person name="Salamov A."/>
            <person name="Andreopoulos B."/>
            <person name="Baker S."/>
            <person name="Barry K."/>
            <person name="Bills G."/>
            <person name="Bluhm B."/>
            <person name="Cannon C."/>
            <person name="Castanera R."/>
            <person name="Culley D."/>
            <person name="Daum C."/>
            <person name="Ezra D."/>
            <person name="Gonzalez J."/>
            <person name="Henrissat B."/>
            <person name="Kuo A."/>
            <person name="Liang C."/>
            <person name="Lipzen A."/>
            <person name="Lutzoni F."/>
            <person name="Magnuson J."/>
            <person name="Mondo S."/>
            <person name="Nolan M."/>
            <person name="Ohm R."/>
            <person name="Pangilinan J."/>
            <person name="Park H.-J."/>
            <person name="Ramirez L."/>
            <person name="Alfaro M."/>
            <person name="Sun H."/>
            <person name="Tritt A."/>
            <person name="Yoshinaga Y."/>
            <person name="Zwiers L.-H."/>
            <person name="Turgeon B."/>
            <person name="Goodwin S."/>
            <person name="Spatafora J."/>
            <person name="Crous P."/>
            <person name="Grigoriev I."/>
        </authorList>
    </citation>
    <scope>NUCLEOTIDE SEQUENCE</scope>
    <source>
        <strain evidence="1">ATCC 200398</strain>
    </source>
</reference>
<organism evidence="1 2">
    <name type="scientific">Lindgomyces ingoldianus</name>
    <dbReference type="NCBI Taxonomy" id="673940"/>
    <lineage>
        <taxon>Eukaryota</taxon>
        <taxon>Fungi</taxon>
        <taxon>Dikarya</taxon>
        <taxon>Ascomycota</taxon>
        <taxon>Pezizomycotina</taxon>
        <taxon>Dothideomycetes</taxon>
        <taxon>Pleosporomycetidae</taxon>
        <taxon>Pleosporales</taxon>
        <taxon>Lindgomycetaceae</taxon>
        <taxon>Lindgomyces</taxon>
    </lineage>
</organism>
<dbReference type="EMBL" id="MU003499">
    <property type="protein sequence ID" value="KAF2473955.1"/>
    <property type="molecule type" value="Genomic_DNA"/>
</dbReference>
<protein>
    <submittedName>
        <fullName evidence="1">Uncharacterized protein</fullName>
    </submittedName>
</protein>
<keyword evidence="2" id="KW-1185">Reference proteome</keyword>
<accession>A0ACB6R4D3</accession>
<evidence type="ECO:0000313" key="2">
    <source>
        <dbReference type="Proteomes" id="UP000799755"/>
    </source>
</evidence>
<proteinExistence type="predicted"/>
<comment type="caution">
    <text evidence="1">The sequence shown here is derived from an EMBL/GenBank/DDBJ whole genome shotgun (WGS) entry which is preliminary data.</text>
</comment>
<dbReference type="Proteomes" id="UP000799755">
    <property type="component" value="Unassembled WGS sequence"/>
</dbReference>
<evidence type="ECO:0000313" key="1">
    <source>
        <dbReference type="EMBL" id="KAF2473955.1"/>
    </source>
</evidence>
<gene>
    <name evidence="1" type="ORF">BDR25DRAFT_386871</name>
</gene>
<sequence length="406" mass="44627">MSGKRIIPAVPVIPDIRSRKASPFASPPFPGNPGGSTPESGSTQYTAGVDRSAVVSAAGSVHRDHLPPSPDINQLHSKAKGKMKVTYHDEAGSGGKDTDFRFTLAAEKVAADGIQYVLDNGTLYLTCDTSAFFDLPSTNPHHIVADLVGLRNFPRKVTLYALTGPRLNGINKVPKWLEDTLGPKISSIEQMTICVLRPGEWVGDRWAIPELDLPHFEPLAVFIRELTQMMSFYRAVKIDWGLTTMDEEGLKEDYHCKADKTFLEAHAHLDDAGKDAYSEVISSETMQKIANVESTVTVPSMLNPLAQPFHPLQHMNPAAPTFVPAPWSIPLPIYDSTLVPMQMQQVETSQNYLPLLPITMTGYGNPNKGKKKWYGKKNKAKFASSGPAYAPTHGRGMWEEASLMSW</sequence>
<name>A0ACB6R4D3_9PLEO</name>